<comment type="caution">
    <text evidence="1">The sequence shown here is derived from an EMBL/GenBank/DDBJ whole genome shotgun (WGS) entry which is preliminary data.</text>
</comment>
<sequence length="29" mass="3450">MSDIDKKYAIQIQSKLQPKKAKLFRLNMI</sequence>
<proteinExistence type="predicted"/>
<name>A0A4R6WCU1_9SPHI</name>
<dbReference type="Proteomes" id="UP000295292">
    <property type="component" value="Unassembled WGS sequence"/>
</dbReference>
<reference evidence="1 2" key="1">
    <citation type="submission" date="2019-03" db="EMBL/GenBank/DDBJ databases">
        <title>Genomic Encyclopedia of Archaeal and Bacterial Type Strains, Phase II (KMG-II): from individual species to whole genera.</title>
        <authorList>
            <person name="Goeker M."/>
        </authorList>
    </citation>
    <scope>NUCLEOTIDE SEQUENCE [LARGE SCALE GENOMIC DNA]</scope>
    <source>
        <strain evidence="1 2">DSM 28353</strain>
    </source>
</reference>
<accession>A0A4R6WCU1</accession>
<dbReference type="EMBL" id="SNYV01000014">
    <property type="protein sequence ID" value="TDQ77418.1"/>
    <property type="molecule type" value="Genomic_DNA"/>
</dbReference>
<protein>
    <submittedName>
        <fullName evidence="1">Uncharacterized protein</fullName>
    </submittedName>
</protein>
<gene>
    <name evidence="1" type="ORF">CLV99_2824</name>
</gene>
<evidence type="ECO:0000313" key="1">
    <source>
        <dbReference type="EMBL" id="TDQ77418.1"/>
    </source>
</evidence>
<dbReference type="AlphaFoldDB" id="A0A4R6WCU1"/>
<keyword evidence="2" id="KW-1185">Reference proteome</keyword>
<organism evidence="1 2">
    <name type="scientific">Sphingobacterium yanglingense</name>
    <dbReference type="NCBI Taxonomy" id="1437280"/>
    <lineage>
        <taxon>Bacteria</taxon>
        <taxon>Pseudomonadati</taxon>
        <taxon>Bacteroidota</taxon>
        <taxon>Sphingobacteriia</taxon>
        <taxon>Sphingobacteriales</taxon>
        <taxon>Sphingobacteriaceae</taxon>
        <taxon>Sphingobacterium</taxon>
    </lineage>
</organism>
<evidence type="ECO:0000313" key="2">
    <source>
        <dbReference type="Proteomes" id="UP000295292"/>
    </source>
</evidence>